<keyword evidence="11 14" id="KW-1133">Transmembrane helix</keyword>
<dbReference type="PROSITE" id="PS50109">
    <property type="entry name" value="HIS_KIN"/>
    <property type="match status" value="1"/>
</dbReference>
<dbReference type="PANTHER" id="PTHR45528">
    <property type="entry name" value="SENSOR HISTIDINE KINASE CPXA"/>
    <property type="match status" value="1"/>
</dbReference>
<keyword evidence="9 16" id="KW-0418">Kinase</keyword>
<dbReference type="InterPro" id="IPR004358">
    <property type="entry name" value="Sig_transdc_His_kin-like_C"/>
</dbReference>
<evidence type="ECO:0000256" key="14">
    <source>
        <dbReference type="SAM" id="Phobius"/>
    </source>
</evidence>
<feature type="transmembrane region" description="Helical" evidence="14">
    <location>
        <begin position="446"/>
        <end position="468"/>
    </location>
</feature>
<dbReference type="Gene3D" id="1.10.287.130">
    <property type="match status" value="1"/>
</dbReference>
<dbReference type="Gene3D" id="3.30.565.10">
    <property type="entry name" value="Histidine kinase-like ATPase, C-terminal domain"/>
    <property type="match status" value="1"/>
</dbReference>
<keyword evidence="4" id="KW-1003">Cell membrane</keyword>
<evidence type="ECO:0000256" key="1">
    <source>
        <dbReference type="ARBA" id="ARBA00000085"/>
    </source>
</evidence>
<dbReference type="CDD" id="cd00082">
    <property type="entry name" value="HisKA"/>
    <property type="match status" value="1"/>
</dbReference>
<keyword evidence="6" id="KW-0808">Transferase</keyword>
<sequence>MGTKWKGSLTIIAIALLLAYGLGGLFTVFTTASGFTQKSYFQTNDFQNKLSHYADRLYRYVLQNISEEEAIGLIKVTDNEVEELQRKYEDTMYSLLSEEEHMKLQIAAQNISEVDHQRYLAELETAKAIVHEEETARKEVKNNKIKKVKGFYEHRYNSDRQAFLKQEAVLDYYFTNVKTNKVYTNMDITGKERNDLETYFYSSHRLFSTEYMMPHQIDITYNMSDYMVELVEVNGAEGEIFKGWFAVPETNYPSNEFLRNYKLYNQKQLFLFIYVGLSIVAIGLAIYLYRKQFKKAMIALGEISFFGKIPLDLRLLLMVISCVIIFILGLLNINSFEQFFYDKRLLMYIRVLVQLTGFAAAVMIFLYLIVRSLIMSNRTKSDFLEQWQRSIMYWLISRAKDQLHMIKNAFYSRSAAVQLMLLLLIFFALGLIFIAIIAGYDGDMAVFYFVCYMALTVLVGLPITIAMFKQLAYLSKLVQVTQAWTDGNWNEELPEKGRSVLKKLATSINTLKSGVKSLQFEQVKSERLKTELITNVSHDLRTPLTSIITYTELLKRDNLSEQEQADYVEIIDRKSKRLKVLIDDLFEVSKMASGNVELHLEKVDVVQLLQQALAEHNEIIQEAGLQMRLSINEKPLYSIVDGKKMWRVFDNLIENMVKYSLEKTRAYISITSVGDSISIVFKNISKYELNDSAEELFERFKRGDDSRQTDGSGLGLAIAQSIVDLHEGSLELDVDGDLFKVTIVLRLHS</sequence>
<evidence type="ECO:0000256" key="9">
    <source>
        <dbReference type="ARBA" id="ARBA00022777"/>
    </source>
</evidence>
<evidence type="ECO:0000256" key="5">
    <source>
        <dbReference type="ARBA" id="ARBA00022553"/>
    </source>
</evidence>
<comment type="catalytic activity">
    <reaction evidence="1">
        <text>ATP + protein L-histidine = ADP + protein N-phospho-L-histidine.</text>
        <dbReference type="EC" id="2.7.13.3"/>
    </reaction>
</comment>
<feature type="domain" description="Histidine kinase" evidence="15">
    <location>
        <begin position="535"/>
        <end position="749"/>
    </location>
</feature>
<keyword evidence="10" id="KW-0067">ATP-binding</keyword>
<evidence type="ECO:0000256" key="3">
    <source>
        <dbReference type="ARBA" id="ARBA00012438"/>
    </source>
</evidence>
<evidence type="ECO:0000256" key="6">
    <source>
        <dbReference type="ARBA" id="ARBA00022679"/>
    </source>
</evidence>
<keyword evidence="8" id="KW-0547">Nucleotide-binding</keyword>
<dbReference type="GO" id="GO:0016301">
    <property type="term" value="F:kinase activity"/>
    <property type="evidence" value="ECO:0007669"/>
    <property type="project" value="UniProtKB-KW"/>
</dbReference>
<dbReference type="EC" id="2.7.13.3" evidence="3"/>
<dbReference type="InterPro" id="IPR003661">
    <property type="entry name" value="HisK_dim/P_dom"/>
</dbReference>
<keyword evidence="7 14" id="KW-0812">Transmembrane</keyword>
<gene>
    <name evidence="16" type="ORF">ACFSJH_20115</name>
</gene>
<proteinExistence type="predicted"/>
<dbReference type="SMART" id="SM00388">
    <property type="entry name" value="HisKA"/>
    <property type="match status" value="1"/>
</dbReference>
<protein>
    <recommendedName>
        <fullName evidence="3">histidine kinase</fullName>
        <ecNumber evidence="3">2.7.13.3</ecNumber>
    </recommendedName>
</protein>
<feature type="transmembrane region" description="Helical" evidence="14">
    <location>
        <begin position="311"/>
        <end position="333"/>
    </location>
</feature>
<evidence type="ECO:0000256" key="12">
    <source>
        <dbReference type="ARBA" id="ARBA00023012"/>
    </source>
</evidence>
<evidence type="ECO:0000256" key="7">
    <source>
        <dbReference type="ARBA" id="ARBA00022692"/>
    </source>
</evidence>
<evidence type="ECO:0000256" key="8">
    <source>
        <dbReference type="ARBA" id="ARBA00022741"/>
    </source>
</evidence>
<keyword evidence="5" id="KW-0597">Phosphoprotein</keyword>
<keyword evidence="12" id="KW-0902">Two-component regulatory system</keyword>
<evidence type="ECO:0000256" key="4">
    <source>
        <dbReference type="ARBA" id="ARBA00022475"/>
    </source>
</evidence>
<evidence type="ECO:0000256" key="10">
    <source>
        <dbReference type="ARBA" id="ARBA00022840"/>
    </source>
</evidence>
<dbReference type="Pfam" id="PF00512">
    <property type="entry name" value="HisKA"/>
    <property type="match status" value="1"/>
</dbReference>
<dbReference type="SUPFAM" id="SSF55874">
    <property type="entry name" value="ATPase domain of HSP90 chaperone/DNA topoisomerase II/histidine kinase"/>
    <property type="match status" value="1"/>
</dbReference>
<evidence type="ECO:0000256" key="2">
    <source>
        <dbReference type="ARBA" id="ARBA00004651"/>
    </source>
</evidence>
<keyword evidence="13 14" id="KW-0472">Membrane</keyword>
<dbReference type="RefSeq" id="WP_377775532.1">
    <property type="nucleotide sequence ID" value="NZ_JBHUHO010000049.1"/>
</dbReference>
<name>A0ABW4YQY3_9BACL</name>
<dbReference type="InterPro" id="IPR036890">
    <property type="entry name" value="HATPase_C_sf"/>
</dbReference>
<dbReference type="SMART" id="SM00387">
    <property type="entry name" value="HATPase_c"/>
    <property type="match status" value="1"/>
</dbReference>
<evidence type="ECO:0000256" key="13">
    <source>
        <dbReference type="ARBA" id="ARBA00023136"/>
    </source>
</evidence>
<organism evidence="16 17">
    <name type="scientific">Paenibacillus yanchengensis</name>
    <dbReference type="NCBI Taxonomy" id="2035833"/>
    <lineage>
        <taxon>Bacteria</taxon>
        <taxon>Bacillati</taxon>
        <taxon>Bacillota</taxon>
        <taxon>Bacilli</taxon>
        <taxon>Bacillales</taxon>
        <taxon>Paenibacillaceae</taxon>
        <taxon>Paenibacillus</taxon>
    </lineage>
</organism>
<comment type="subcellular location">
    <subcellularLocation>
        <location evidence="2">Cell membrane</location>
        <topology evidence="2">Multi-pass membrane protein</topology>
    </subcellularLocation>
</comment>
<evidence type="ECO:0000313" key="17">
    <source>
        <dbReference type="Proteomes" id="UP001597362"/>
    </source>
</evidence>
<dbReference type="InterPro" id="IPR036097">
    <property type="entry name" value="HisK_dim/P_sf"/>
</dbReference>
<dbReference type="InterPro" id="IPR050398">
    <property type="entry name" value="HssS/ArlS-like"/>
</dbReference>
<evidence type="ECO:0000313" key="16">
    <source>
        <dbReference type="EMBL" id="MFD2118023.1"/>
    </source>
</evidence>
<keyword evidence="17" id="KW-1185">Reference proteome</keyword>
<dbReference type="Proteomes" id="UP001597362">
    <property type="component" value="Unassembled WGS sequence"/>
</dbReference>
<feature type="transmembrane region" description="Helical" evidence="14">
    <location>
        <begin position="269"/>
        <end position="290"/>
    </location>
</feature>
<feature type="transmembrane region" description="Helical" evidence="14">
    <location>
        <begin position="415"/>
        <end position="440"/>
    </location>
</feature>
<dbReference type="Pfam" id="PF02518">
    <property type="entry name" value="HATPase_c"/>
    <property type="match status" value="1"/>
</dbReference>
<dbReference type="InterPro" id="IPR005467">
    <property type="entry name" value="His_kinase_dom"/>
</dbReference>
<dbReference type="PANTHER" id="PTHR45528:SF1">
    <property type="entry name" value="SENSOR HISTIDINE KINASE CPXA"/>
    <property type="match status" value="1"/>
</dbReference>
<evidence type="ECO:0000256" key="11">
    <source>
        <dbReference type="ARBA" id="ARBA00022989"/>
    </source>
</evidence>
<comment type="caution">
    <text evidence="16">The sequence shown here is derived from an EMBL/GenBank/DDBJ whole genome shotgun (WGS) entry which is preliminary data.</text>
</comment>
<dbReference type="InterPro" id="IPR003594">
    <property type="entry name" value="HATPase_dom"/>
</dbReference>
<dbReference type="SUPFAM" id="SSF47384">
    <property type="entry name" value="Homodimeric domain of signal transducing histidine kinase"/>
    <property type="match status" value="1"/>
</dbReference>
<accession>A0ABW4YQY3</accession>
<dbReference type="EMBL" id="JBHUHO010000049">
    <property type="protein sequence ID" value="MFD2118023.1"/>
    <property type="molecule type" value="Genomic_DNA"/>
</dbReference>
<reference evidence="17" key="1">
    <citation type="journal article" date="2019" name="Int. J. Syst. Evol. Microbiol.">
        <title>The Global Catalogue of Microorganisms (GCM) 10K type strain sequencing project: providing services to taxonomists for standard genome sequencing and annotation.</title>
        <authorList>
            <consortium name="The Broad Institute Genomics Platform"/>
            <consortium name="The Broad Institute Genome Sequencing Center for Infectious Disease"/>
            <person name="Wu L."/>
            <person name="Ma J."/>
        </authorList>
    </citation>
    <scope>NUCLEOTIDE SEQUENCE [LARGE SCALE GENOMIC DNA]</scope>
    <source>
        <strain evidence="17">GH52</strain>
    </source>
</reference>
<evidence type="ECO:0000259" key="15">
    <source>
        <dbReference type="PROSITE" id="PS50109"/>
    </source>
</evidence>
<feature type="transmembrane region" description="Helical" evidence="14">
    <location>
        <begin position="345"/>
        <end position="370"/>
    </location>
</feature>
<dbReference type="PRINTS" id="PR00344">
    <property type="entry name" value="BCTRLSENSOR"/>
</dbReference>